<evidence type="ECO:0000313" key="4">
    <source>
        <dbReference type="Proteomes" id="UP000541558"/>
    </source>
</evidence>
<feature type="transmembrane region" description="Helical" evidence="1">
    <location>
        <begin position="98"/>
        <end position="119"/>
    </location>
</feature>
<reference evidence="3 4" key="1">
    <citation type="journal article" date="2020" name="ISME J.">
        <title>Uncovering the hidden diversity of litter-decomposition mechanisms in mushroom-forming fungi.</title>
        <authorList>
            <person name="Floudas D."/>
            <person name="Bentzer J."/>
            <person name="Ahren D."/>
            <person name="Johansson T."/>
            <person name="Persson P."/>
            <person name="Tunlid A."/>
        </authorList>
    </citation>
    <scope>NUCLEOTIDE SEQUENCE [LARGE SCALE GENOMIC DNA]</scope>
    <source>
        <strain evidence="3 4">CBS 175.51</strain>
    </source>
</reference>
<dbReference type="OrthoDB" id="10367938at2759"/>
<feature type="chain" id="PRO_5034703921" description="Transmembrane protein" evidence="2">
    <location>
        <begin position="21"/>
        <end position="240"/>
    </location>
</feature>
<evidence type="ECO:0000256" key="2">
    <source>
        <dbReference type="SAM" id="SignalP"/>
    </source>
</evidence>
<evidence type="ECO:0000313" key="3">
    <source>
        <dbReference type="EMBL" id="KAF5340279.1"/>
    </source>
</evidence>
<feature type="transmembrane region" description="Helical" evidence="1">
    <location>
        <begin position="149"/>
        <end position="174"/>
    </location>
</feature>
<keyword evidence="2" id="KW-0732">Signal</keyword>
<keyword evidence="4" id="KW-1185">Reference proteome</keyword>
<keyword evidence="1" id="KW-0812">Transmembrane</keyword>
<dbReference type="EMBL" id="JAACJK010000004">
    <property type="protein sequence ID" value="KAF5340279.1"/>
    <property type="molecule type" value="Genomic_DNA"/>
</dbReference>
<dbReference type="Proteomes" id="UP000541558">
    <property type="component" value="Unassembled WGS sequence"/>
</dbReference>
<feature type="signal peptide" evidence="2">
    <location>
        <begin position="1"/>
        <end position="20"/>
    </location>
</feature>
<proteinExistence type="predicted"/>
<accession>A0A8H5CEI4</accession>
<feature type="transmembrane region" description="Helical" evidence="1">
    <location>
        <begin position="124"/>
        <end position="143"/>
    </location>
</feature>
<keyword evidence="1" id="KW-1133">Transmembrane helix</keyword>
<dbReference type="AlphaFoldDB" id="A0A8H5CEI4"/>
<gene>
    <name evidence="3" type="ORF">D9611_007812</name>
</gene>
<organism evidence="3 4">
    <name type="scientific">Ephemerocybe angulata</name>
    <dbReference type="NCBI Taxonomy" id="980116"/>
    <lineage>
        <taxon>Eukaryota</taxon>
        <taxon>Fungi</taxon>
        <taxon>Dikarya</taxon>
        <taxon>Basidiomycota</taxon>
        <taxon>Agaricomycotina</taxon>
        <taxon>Agaricomycetes</taxon>
        <taxon>Agaricomycetidae</taxon>
        <taxon>Agaricales</taxon>
        <taxon>Agaricineae</taxon>
        <taxon>Psathyrellaceae</taxon>
        <taxon>Ephemerocybe</taxon>
    </lineage>
</organism>
<comment type="caution">
    <text evidence="3">The sequence shown here is derived from an EMBL/GenBank/DDBJ whole genome shotgun (WGS) entry which is preliminary data.</text>
</comment>
<protein>
    <recommendedName>
        <fullName evidence="5">Transmembrane protein</fullName>
    </recommendedName>
</protein>
<name>A0A8H5CEI4_9AGAR</name>
<feature type="transmembrane region" description="Helical" evidence="1">
    <location>
        <begin position="212"/>
        <end position="238"/>
    </location>
</feature>
<keyword evidence="1" id="KW-0472">Membrane</keyword>
<sequence>MFSLNKILLGAAALFAVASAAPYTSSAQDVAVRGFPVPSAPALVGVNNVATNVEAVDLKKRCLLGGCPTEGPKDHTTVSAILLDLNADIGPIVADIKAAIAAAAGVSANINIQVILALLVKIKVLLTAALADIKVCISAHGVLSLTGSVLSAIELCGLLGGLINIVLYVLLSVISACGGVQAELQVCISAILSLCADILSICIVAVPAVKVLLATLLSTVLGLLAGLKVDIHVLNVCLGL</sequence>
<feature type="transmembrane region" description="Helical" evidence="1">
    <location>
        <begin position="186"/>
        <end position="206"/>
    </location>
</feature>
<evidence type="ECO:0000256" key="1">
    <source>
        <dbReference type="SAM" id="Phobius"/>
    </source>
</evidence>
<evidence type="ECO:0008006" key="5">
    <source>
        <dbReference type="Google" id="ProtNLM"/>
    </source>
</evidence>